<dbReference type="AlphaFoldDB" id="A0A4S4L186"/>
<accession>A0A4S4L186</accession>
<dbReference type="SUPFAM" id="SSF51445">
    <property type="entry name" value="(Trans)glycosidases"/>
    <property type="match status" value="1"/>
</dbReference>
<dbReference type="Proteomes" id="UP000308199">
    <property type="component" value="Unassembled WGS sequence"/>
</dbReference>
<evidence type="ECO:0000256" key="5">
    <source>
        <dbReference type="ARBA" id="ARBA00023277"/>
    </source>
</evidence>
<dbReference type="InterPro" id="IPR017853">
    <property type="entry name" value="GH"/>
</dbReference>
<evidence type="ECO:0000256" key="10">
    <source>
        <dbReference type="SAM" id="SignalP"/>
    </source>
</evidence>
<name>A0A4S4L186_9AGAM</name>
<reference evidence="12 13" key="1">
    <citation type="submission" date="2019-02" db="EMBL/GenBank/DDBJ databases">
        <title>Genome sequencing of the rare red list fungi Phellinidium pouzarii.</title>
        <authorList>
            <person name="Buettner E."/>
            <person name="Kellner H."/>
        </authorList>
    </citation>
    <scope>NUCLEOTIDE SEQUENCE [LARGE SCALE GENOMIC DNA]</scope>
    <source>
        <strain evidence="12 13">DSM 108285</strain>
    </source>
</reference>
<keyword evidence="7" id="KW-0624">Polysaccharide degradation</keyword>
<dbReference type="InterPro" id="IPR001579">
    <property type="entry name" value="Glyco_hydro_18_chit_AS"/>
</dbReference>
<evidence type="ECO:0000256" key="2">
    <source>
        <dbReference type="ARBA" id="ARBA00012729"/>
    </source>
</evidence>
<keyword evidence="5" id="KW-0119">Carbohydrate metabolism</keyword>
<dbReference type="PROSITE" id="PS51910">
    <property type="entry name" value="GH18_2"/>
    <property type="match status" value="1"/>
</dbReference>
<keyword evidence="10" id="KW-0732">Signal</keyword>
<evidence type="ECO:0000256" key="8">
    <source>
        <dbReference type="RuleBase" id="RU000489"/>
    </source>
</evidence>
<gene>
    <name evidence="12" type="ORF">EW145_g5462</name>
</gene>
<comment type="catalytic activity">
    <reaction evidence="1">
        <text>Random endo-hydrolysis of N-acetyl-beta-D-glucosaminide (1-&gt;4)-beta-linkages in chitin and chitodextrins.</text>
        <dbReference type="EC" id="3.2.1.14"/>
    </reaction>
</comment>
<dbReference type="GO" id="GO:0006032">
    <property type="term" value="P:chitin catabolic process"/>
    <property type="evidence" value="ECO:0007669"/>
    <property type="project" value="UniProtKB-KW"/>
</dbReference>
<evidence type="ECO:0000256" key="9">
    <source>
        <dbReference type="RuleBase" id="RU004453"/>
    </source>
</evidence>
<evidence type="ECO:0000259" key="11">
    <source>
        <dbReference type="PROSITE" id="PS51910"/>
    </source>
</evidence>
<dbReference type="EMBL" id="SGPK01000335">
    <property type="protein sequence ID" value="THH04521.1"/>
    <property type="molecule type" value="Genomic_DNA"/>
</dbReference>
<dbReference type="PANTHER" id="PTHR45708:SF49">
    <property type="entry name" value="ENDOCHITINASE"/>
    <property type="match status" value="1"/>
</dbReference>
<feature type="signal peptide" evidence="10">
    <location>
        <begin position="1"/>
        <end position="17"/>
    </location>
</feature>
<evidence type="ECO:0000313" key="12">
    <source>
        <dbReference type="EMBL" id="THH04521.1"/>
    </source>
</evidence>
<keyword evidence="3 8" id="KW-0378">Hydrolase</keyword>
<evidence type="ECO:0000256" key="7">
    <source>
        <dbReference type="ARBA" id="ARBA00023326"/>
    </source>
</evidence>
<keyword evidence="4" id="KW-0146">Chitin degradation</keyword>
<dbReference type="GO" id="GO:0008843">
    <property type="term" value="F:endochitinase activity"/>
    <property type="evidence" value="ECO:0007669"/>
    <property type="project" value="UniProtKB-EC"/>
</dbReference>
<dbReference type="CDD" id="cd00598">
    <property type="entry name" value="GH18_chitinase-like"/>
    <property type="match status" value="1"/>
</dbReference>
<evidence type="ECO:0000313" key="13">
    <source>
        <dbReference type="Proteomes" id="UP000308199"/>
    </source>
</evidence>
<sequence length="255" mass="27409">MFYSLSALSFLLTTGAADQAETWATLDSSTRTKLKKTYNAAGIKVIVSAFGSTETPTTSGKDPVAVAKQMASWVKKYGLDGIDVDYEDEGAMNAGNGKAENWLETFTKTLRSQLPQGQYILTHAPLAPWFGTTGYKSGAYLAVDKSVGSMIDWYNVQFYNQNDYTSCDSLLTKSGTTFPKTSLFEIAASGIELNKLVIGKPASSTDASNGFIETGTLATCLLQAKKKNWNAGAMYPHGDSAWITAVRAHAFPAGK</sequence>
<evidence type="ECO:0000256" key="1">
    <source>
        <dbReference type="ARBA" id="ARBA00000822"/>
    </source>
</evidence>
<feature type="chain" id="PRO_5020388240" description="chitinase" evidence="10">
    <location>
        <begin position="18"/>
        <end position="255"/>
    </location>
</feature>
<evidence type="ECO:0000256" key="6">
    <source>
        <dbReference type="ARBA" id="ARBA00023295"/>
    </source>
</evidence>
<protein>
    <recommendedName>
        <fullName evidence="2">chitinase</fullName>
        <ecNumber evidence="2">3.2.1.14</ecNumber>
    </recommendedName>
</protein>
<keyword evidence="13" id="KW-1185">Reference proteome</keyword>
<dbReference type="EC" id="3.2.1.14" evidence="2"/>
<comment type="similarity">
    <text evidence="9">Belongs to the glycosyl hydrolase 18 family.</text>
</comment>
<evidence type="ECO:0000256" key="4">
    <source>
        <dbReference type="ARBA" id="ARBA00023024"/>
    </source>
</evidence>
<dbReference type="GO" id="GO:0000272">
    <property type="term" value="P:polysaccharide catabolic process"/>
    <property type="evidence" value="ECO:0007669"/>
    <property type="project" value="UniProtKB-KW"/>
</dbReference>
<dbReference type="Gene3D" id="3.20.20.80">
    <property type="entry name" value="Glycosidases"/>
    <property type="match status" value="1"/>
</dbReference>
<comment type="caution">
    <text evidence="12">The sequence shown here is derived from an EMBL/GenBank/DDBJ whole genome shotgun (WGS) entry which is preliminary data.</text>
</comment>
<dbReference type="InterPro" id="IPR001223">
    <property type="entry name" value="Glyco_hydro18_cat"/>
</dbReference>
<keyword evidence="6 8" id="KW-0326">Glycosidase</keyword>
<proteinExistence type="inferred from homology"/>
<dbReference type="PANTHER" id="PTHR45708">
    <property type="entry name" value="ENDOCHITINASE"/>
    <property type="match status" value="1"/>
</dbReference>
<dbReference type="OrthoDB" id="3012298at2759"/>
<dbReference type="Pfam" id="PF00704">
    <property type="entry name" value="Glyco_hydro_18"/>
    <property type="match status" value="1"/>
</dbReference>
<evidence type="ECO:0000256" key="3">
    <source>
        <dbReference type="ARBA" id="ARBA00022801"/>
    </source>
</evidence>
<feature type="domain" description="GH18" evidence="11">
    <location>
        <begin position="1"/>
        <end position="255"/>
    </location>
</feature>
<dbReference type="InterPro" id="IPR050542">
    <property type="entry name" value="Glycosyl_Hydrlase18_Chitinase"/>
</dbReference>
<dbReference type="PROSITE" id="PS01095">
    <property type="entry name" value="GH18_1"/>
    <property type="match status" value="1"/>
</dbReference>
<organism evidence="12 13">
    <name type="scientific">Phellinidium pouzarii</name>
    <dbReference type="NCBI Taxonomy" id="167371"/>
    <lineage>
        <taxon>Eukaryota</taxon>
        <taxon>Fungi</taxon>
        <taxon>Dikarya</taxon>
        <taxon>Basidiomycota</taxon>
        <taxon>Agaricomycotina</taxon>
        <taxon>Agaricomycetes</taxon>
        <taxon>Hymenochaetales</taxon>
        <taxon>Hymenochaetaceae</taxon>
        <taxon>Phellinidium</taxon>
    </lineage>
</organism>